<protein>
    <submittedName>
        <fullName evidence="5">Aspartate/methionine/tyrosine aminotransferase</fullName>
    </submittedName>
</protein>
<keyword evidence="6" id="KW-1185">Reference proteome</keyword>
<evidence type="ECO:0000256" key="1">
    <source>
        <dbReference type="ARBA" id="ARBA00001933"/>
    </source>
</evidence>
<evidence type="ECO:0000256" key="2">
    <source>
        <dbReference type="ARBA" id="ARBA00022576"/>
    </source>
</evidence>
<dbReference type="Gene3D" id="3.90.1150.10">
    <property type="entry name" value="Aspartate Aminotransferase, domain 1"/>
    <property type="match status" value="1"/>
</dbReference>
<feature type="domain" description="Aminotransferase class I/classII large" evidence="4">
    <location>
        <begin position="28"/>
        <end position="394"/>
    </location>
</feature>
<dbReference type="EMBL" id="FOVR01000011">
    <property type="protein sequence ID" value="SFO71287.1"/>
    <property type="molecule type" value="Genomic_DNA"/>
</dbReference>
<dbReference type="Pfam" id="PF00155">
    <property type="entry name" value="Aminotran_1_2"/>
    <property type="match status" value="1"/>
</dbReference>
<sequence length="400" mass="44682">MQDERSPFQKLADLLDGVVPVNEKDAQPINMTIGEPRHAFPDFIPDVIMKNAQYFRPYPQMRGTDEFRKAVEDWLNWRYDLGGLPLGEKNILPLNGTREGLFHACVGARDYARSQFGKDTSNAAVLLPNPFYHTYKGAAAAIDAEQIFLNGTAETGFLPDLDELAKETDLLDRTIAFYYASPANPQGNVADIATWKKLIALARKHRFFIFADECYSELYRETPPAGILQACEGDFSNVVTFHSLSKRSNLAGMRCGFAAGDGAFMTQWTKYRNLVAPQVSMAIQAAAAAAYRDEEHVKENRMLYNEKFDAARRILGKELPYETPPAGFFLWLDVSAFGDDVTVAQKLWKEVGVRVIPGSYLAREDRSGVNPGDGFLRLALVGDLAETEEALTRLRTCLIN</sequence>
<dbReference type="AlphaFoldDB" id="A0A1I5JER8"/>
<dbReference type="PANTHER" id="PTHR42832:SF3">
    <property type="entry name" value="L-GLUTAMINE--4-(METHYLSULFANYL)-2-OXOBUTANOATE AMINOTRANSFERASE"/>
    <property type="match status" value="1"/>
</dbReference>
<proteinExistence type="predicted"/>
<dbReference type="InterPro" id="IPR015421">
    <property type="entry name" value="PyrdxlP-dep_Trfase_major"/>
</dbReference>
<dbReference type="InterPro" id="IPR015422">
    <property type="entry name" value="PyrdxlP-dep_Trfase_small"/>
</dbReference>
<dbReference type="CDD" id="cd00609">
    <property type="entry name" value="AAT_like"/>
    <property type="match status" value="1"/>
</dbReference>
<dbReference type="GO" id="GO:0008483">
    <property type="term" value="F:transaminase activity"/>
    <property type="evidence" value="ECO:0007669"/>
    <property type="project" value="UniProtKB-KW"/>
</dbReference>
<dbReference type="OrthoDB" id="9813612at2"/>
<dbReference type="STRING" id="655353.SAMN04488056_111118"/>
<dbReference type="InterPro" id="IPR004839">
    <property type="entry name" value="Aminotransferase_I/II_large"/>
</dbReference>
<dbReference type="InterPro" id="IPR050881">
    <property type="entry name" value="LL-DAP_aminotransferase"/>
</dbReference>
<evidence type="ECO:0000313" key="6">
    <source>
        <dbReference type="Proteomes" id="UP000199236"/>
    </source>
</evidence>
<dbReference type="PANTHER" id="PTHR42832">
    <property type="entry name" value="AMINO ACID AMINOTRANSFERASE"/>
    <property type="match status" value="1"/>
</dbReference>
<keyword evidence="2 5" id="KW-0032">Aminotransferase</keyword>
<dbReference type="RefSeq" id="WP_090074610.1">
    <property type="nucleotide sequence ID" value="NZ_FOVR01000011.1"/>
</dbReference>
<gene>
    <name evidence="5" type="ORF">SAMN04488056_111118</name>
</gene>
<dbReference type="GO" id="GO:0030170">
    <property type="term" value="F:pyridoxal phosphate binding"/>
    <property type="evidence" value="ECO:0007669"/>
    <property type="project" value="InterPro"/>
</dbReference>
<evidence type="ECO:0000259" key="4">
    <source>
        <dbReference type="Pfam" id="PF00155"/>
    </source>
</evidence>
<evidence type="ECO:0000313" key="5">
    <source>
        <dbReference type="EMBL" id="SFO71287.1"/>
    </source>
</evidence>
<name>A0A1I5JER8_9HYPH</name>
<dbReference type="Gene3D" id="3.40.640.10">
    <property type="entry name" value="Type I PLP-dependent aspartate aminotransferase-like (Major domain)"/>
    <property type="match status" value="1"/>
</dbReference>
<dbReference type="SUPFAM" id="SSF53383">
    <property type="entry name" value="PLP-dependent transferases"/>
    <property type="match status" value="1"/>
</dbReference>
<accession>A0A1I5JER8</accession>
<keyword evidence="3 5" id="KW-0808">Transferase</keyword>
<dbReference type="InterPro" id="IPR015424">
    <property type="entry name" value="PyrdxlP-dep_Trfase"/>
</dbReference>
<organism evidence="5 6">
    <name type="scientific">Cohaesibacter marisflavi</name>
    <dbReference type="NCBI Taxonomy" id="655353"/>
    <lineage>
        <taxon>Bacteria</taxon>
        <taxon>Pseudomonadati</taxon>
        <taxon>Pseudomonadota</taxon>
        <taxon>Alphaproteobacteria</taxon>
        <taxon>Hyphomicrobiales</taxon>
        <taxon>Cohaesibacteraceae</taxon>
    </lineage>
</organism>
<reference evidence="5 6" key="1">
    <citation type="submission" date="2016-10" db="EMBL/GenBank/DDBJ databases">
        <authorList>
            <person name="de Groot N.N."/>
        </authorList>
    </citation>
    <scope>NUCLEOTIDE SEQUENCE [LARGE SCALE GENOMIC DNA]</scope>
    <source>
        <strain evidence="5 6">CGMCC 1.9157</strain>
    </source>
</reference>
<dbReference type="Proteomes" id="UP000199236">
    <property type="component" value="Unassembled WGS sequence"/>
</dbReference>
<evidence type="ECO:0000256" key="3">
    <source>
        <dbReference type="ARBA" id="ARBA00022679"/>
    </source>
</evidence>
<comment type="cofactor">
    <cofactor evidence="1">
        <name>pyridoxal 5'-phosphate</name>
        <dbReference type="ChEBI" id="CHEBI:597326"/>
    </cofactor>
</comment>